<evidence type="ECO:0000256" key="1">
    <source>
        <dbReference type="ARBA" id="ARBA00023235"/>
    </source>
</evidence>
<dbReference type="RefSeq" id="WP_078236515.1">
    <property type="nucleotide sequence ID" value="NZ_MUYA01000004.1"/>
</dbReference>
<dbReference type="InterPro" id="IPR003331">
    <property type="entry name" value="UDP_GlcNAc_Epimerase_2_dom"/>
</dbReference>
<evidence type="ECO:0000256" key="4">
    <source>
        <dbReference type="ARBA" id="ARBA00038858"/>
    </source>
</evidence>
<name>A0A1T0ATJ0_9PAST</name>
<dbReference type="AlphaFoldDB" id="A0A1T0ATJ0"/>
<dbReference type="Pfam" id="PF02350">
    <property type="entry name" value="Epimerase_2"/>
    <property type="match status" value="1"/>
</dbReference>
<dbReference type="Proteomes" id="UP000190867">
    <property type="component" value="Unassembled WGS sequence"/>
</dbReference>
<keyword evidence="9" id="KW-1185">Reference proteome</keyword>
<evidence type="ECO:0000259" key="7">
    <source>
        <dbReference type="Pfam" id="PF02350"/>
    </source>
</evidence>
<dbReference type="OrthoDB" id="9803238at2"/>
<comment type="caution">
    <text evidence="8">The sequence shown here is derived from an EMBL/GenBank/DDBJ whole genome shotgun (WGS) entry which is preliminary data.</text>
</comment>
<evidence type="ECO:0000256" key="2">
    <source>
        <dbReference type="ARBA" id="ARBA00036080"/>
    </source>
</evidence>
<dbReference type="InterPro" id="IPR029767">
    <property type="entry name" value="WecB-like"/>
</dbReference>
<evidence type="ECO:0000256" key="6">
    <source>
        <dbReference type="RuleBase" id="RU003513"/>
    </source>
</evidence>
<evidence type="ECO:0000313" key="8">
    <source>
        <dbReference type="EMBL" id="OOR99926.1"/>
    </source>
</evidence>
<dbReference type="FunFam" id="3.40.50.2000:FF:000043">
    <property type="entry name" value="UDP-N-acetylglucosamine 2-epimerase"/>
    <property type="match status" value="1"/>
</dbReference>
<gene>
    <name evidence="8" type="ORF">B0187_03720</name>
</gene>
<dbReference type="PANTHER" id="PTHR43174:SF2">
    <property type="entry name" value="UDP-N-ACETYLGLUCOSAMINE 2-EPIMERASE"/>
    <property type="match status" value="1"/>
</dbReference>
<proteinExistence type="inferred from homology"/>
<dbReference type="SUPFAM" id="SSF53756">
    <property type="entry name" value="UDP-Glycosyltransferase/glycogen phosphorylase"/>
    <property type="match status" value="1"/>
</dbReference>
<dbReference type="GO" id="GO:0008761">
    <property type="term" value="F:UDP-N-acetylglucosamine 2-epimerase activity"/>
    <property type="evidence" value="ECO:0007669"/>
    <property type="project" value="UniProtKB-EC"/>
</dbReference>
<sequence>MANRNILIVFGTRPEAIKLAPLAKLLAKQTACNVKICVTGQHRQMLDQVLDLFEITPDFDLNIMANGQSLADITAKVLQKLPPIFEAFRPDLVIVHGDTTTSFSAALASFYAKILIAHVEAGLRTHNLKSPFPEEGNRALTGVLADYHFAPTLSAQANLLREGKSAERIWVTGNTVIDALFEVRQKIQQNPPLATALAARYPFLNPDQKMILVTAHRREHFGEGFERICQALATLAEQHPTVQIVYPVHLNPKVQEPVHRWLTKFENIFLIEPQDYLPFVYLMDQAYLILTDSGGIQEEAPALGKPVLVMRESTERFEAVEAGTVKLVGTDPTKICQETTALLTNPTAYQQMAQAHNPYGNGDACQRIVDILNQQLQGDR</sequence>
<evidence type="ECO:0000256" key="3">
    <source>
        <dbReference type="ARBA" id="ARBA00038209"/>
    </source>
</evidence>
<dbReference type="CDD" id="cd03786">
    <property type="entry name" value="GTB_UDP-GlcNAc_2-Epimerase"/>
    <property type="match status" value="1"/>
</dbReference>
<comment type="catalytic activity">
    <reaction evidence="2">
        <text>UDP-N-acetyl-alpha-D-glucosamine = UDP-N-acetyl-alpha-D-mannosamine</text>
        <dbReference type="Rhea" id="RHEA:17213"/>
        <dbReference type="ChEBI" id="CHEBI:57705"/>
        <dbReference type="ChEBI" id="CHEBI:68623"/>
        <dbReference type="EC" id="5.1.3.14"/>
    </reaction>
</comment>
<dbReference type="Gene3D" id="3.40.50.2000">
    <property type="entry name" value="Glycogen Phosphorylase B"/>
    <property type="match status" value="2"/>
</dbReference>
<protein>
    <recommendedName>
        <fullName evidence="5">UDP-N-acetylglucosamine 2-epimerase</fullName>
        <ecNumber evidence="4">5.1.3.14</ecNumber>
    </recommendedName>
</protein>
<organism evidence="8 9">
    <name type="scientific">Haemophilus paracuniculus</name>
    <dbReference type="NCBI Taxonomy" id="734"/>
    <lineage>
        <taxon>Bacteria</taxon>
        <taxon>Pseudomonadati</taxon>
        <taxon>Pseudomonadota</taxon>
        <taxon>Gammaproteobacteria</taxon>
        <taxon>Pasteurellales</taxon>
        <taxon>Pasteurellaceae</taxon>
        <taxon>Haemophilus</taxon>
    </lineage>
</organism>
<dbReference type="NCBIfam" id="TIGR00236">
    <property type="entry name" value="wecB"/>
    <property type="match status" value="1"/>
</dbReference>
<feature type="domain" description="UDP-N-acetylglucosamine 2-epimerase" evidence="7">
    <location>
        <begin position="26"/>
        <end position="372"/>
    </location>
</feature>
<dbReference type="PANTHER" id="PTHR43174">
    <property type="entry name" value="UDP-N-ACETYLGLUCOSAMINE 2-EPIMERASE"/>
    <property type="match status" value="1"/>
</dbReference>
<keyword evidence="1 6" id="KW-0413">Isomerase</keyword>
<reference evidence="8 9" key="1">
    <citation type="submission" date="2017-02" db="EMBL/GenBank/DDBJ databases">
        <title>Draft genome sequence of Haemophilus paracuniculus CCUG 43573 type strain.</title>
        <authorList>
            <person name="Engstrom-Jakobsson H."/>
            <person name="Salva-Serra F."/>
            <person name="Thorell K."/>
            <person name="Gonzales-Siles L."/>
            <person name="Karlsson R."/>
            <person name="Boulund F."/>
            <person name="Engstrand L."/>
            <person name="Kristiansson E."/>
            <person name="Moore E."/>
        </authorList>
    </citation>
    <scope>NUCLEOTIDE SEQUENCE [LARGE SCALE GENOMIC DNA]</scope>
    <source>
        <strain evidence="8 9">CCUG 43573</strain>
    </source>
</reference>
<dbReference type="STRING" id="734.B0187_03720"/>
<evidence type="ECO:0000313" key="9">
    <source>
        <dbReference type="Proteomes" id="UP000190867"/>
    </source>
</evidence>
<comment type="similarity">
    <text evidence="3 6">Belongs to the UDP-N-acetylglucosamine 2-epimerase family.</text>
</comment>
<dbReference type="EMBL" id="MUYA01000004">
    <property type="protein sequence ID" value="OOR99926.1"/>
    <property type="molecule type" value="Genomic_DNA"/>
</dbReference>
<evidence type="ECO:0000256" key="5">
    <source>
        <dbReference type="ARBA" id="ARBA00074883"/>
    </source>
</evidence>
<accession>A0A1T0ATJ0</accession>
<dbReference type="EC" id="5.1.3.14" evidence="4"/>